<dbReference type="EMBL" id="KN832870">
    <property type="protein sequence ID" value="KIN07251.1"/>
    <property type="molecule type" value="Genomic_DNA"/>
</dbReference>
<reference evidence="3" key="2">
    <citation type="submission" date="2015-01" db="EMBL/GenBank/DDBJ databases">
        <title>Evolutionary Origins and Diversification of the Mycorrhizal Mutualists.</title>
        <authorList>
            <consortium name="DOE Joint Genome Institute"/>
            <consortium name="Mycorrhizal Genomics Consortium"/>
            <person name="Kohler A."/>
            <person name="Kuo A."/>
            <person name="Nagy L.G."/>
            <person name="Floudas D."/>
            <person name="Copeland A."/>
            <person name="Barry K.W."/>
            <person name="Cichocki N."/>
            <person name="Veneault-Fourrey C."/>
            <person name="LaButti K."/>
            <person name="Lindquist E.A."/>
            <person name="Lipzen A."/>
            <person name="Lundell T."/>
            <person name="Morin E."/>
            <person name="Murat C."/>
            <person name="Riley R."/>
            <person name="Ohm R."/>
            <person name="Sun H."/>
            <person name="Tunlid A."/>
            <person name="Henrissat B."/>
            <person name="Grigoriev I.V."/>
            <person name="Hibbett D.S."/>
            <person name="Martin F."/>
        </authorList>
    </citation>
    <scope>NUCLEOTIDE SEQUENCE [LARGE SCALE GENOMIC DNA]</scope>
    <source>
        <strain evidence="3">Zn</strain>
    </source>
</reference>
<feature type="compositionally biased region" description="Polar residues" evidence="1">
    <location>
        <begin position="81"/>
        <end position="96"/>
    </location>
</feature>
<dbReference type="PANTHER" id="PTHR37540">
    <property type="entry name" value="TRANSCRIPTION FACTOR (ACR-2), PUTATIVE-RELATED-RELATED"/>
    <property type="match status" value="1"/>
</dbReference>
<name>A0A0C3HGC5_OIDMZ</name>
<dbReference type="OrthoDB" id="4158087at2759"/>
<reference evidence="2 3" key="1">
    <citation type="submission" date="2014-04" db="EMBL/GenBank/DDBJ databases">
        <authorList>
            <consortium name="DOE Joint Genome Institute"/>
            <person name="Kuo A."/>
            <person name="Martino E."/>
            <person name="Perotto S."/>
            <person name="Kohler A."/>
            <person name="Nagy L.G."/>
            <person name="Floudas D."/>
            <person name="Copeland A."/>
            <person name="Barry K.W."/>
            <person name="Cichocki N."/>
            <person name="Veneault-Fourrey C."/>
            <person name="LaButti K."/>
            <person name="Lindquist E.A."/>
            <person name="Lipzen A."/>
            <person name="Lundell T."/>
            <person name="Morin E."/>
            <person name="Murat C."/>
            <person name="Sun H."/>
            <person name="Tunlid A."/>
            <person name="Henrissat B."/>
            <person name="Grigoriev I.V."/>
            <person name="Hibbett D.S."/>
            <person name="Martin F."/>
            <person name="Nordberg H.P."/>
            <person name="Cantor M.N."/>
            <person name="Hua S.X."/>
        </authorList>
    </citation>
    <scope>NUCLEOTIDE SEQUENCE [LARGE SCALE GENOMIC DNA]</scope>
    <source>
        <strain evidence="2 3">Zn</strain>
    </source>
</reference>
<organism evidence="2 3">
    <name type="scientific">Oidiodendron maius (strain Zn)</name>
    <dbReference type="NCBI Taxonomy" id="913774"/>
    <lineage>
        <taxon>Eukaryota</taxon>
        <taxon>Fungi</taxon>
        <taxon>Dikarya</taxon>
        <taxon>Ascomycota</taxon>
        <taxon>Pezizomycotina</taxon>
        <taxon>Leotiomycetes</taxon>
        <taxon>Leotiomycetes incertae sedis</taxon>
        <taxon>Myxotrichaceae</taxon>
        <taxon>Oidiodendron</taxon>
    </lineage>
</organism>
<dbReference type="Pfam" id="PF11951">
    <property type="entry name" value="Fungal_trans_2"/>
    <property type="match status" value="1"/>
</dbReference>
<protein>
    <submittedName>
        <fullName evidence="2">Uncharacterized protein</fullName>
    </submittedName>
</protein>
<proteinExistence type="predicted"/>
<evidence type="ECO:0000256" key="1">
    <source>
        <dbReference type="SAM" id="MobiDB-lite"/>
    </source>
</evidence>
<evidence type="ECO:0000313" key="2">
    <source>
        <dbReference type="EMBL" id="KIN07251.1"/>
    </source>
</evidence>
<dbReference type="InParanoid" id="A0A0C3HGC5"/>
<dbReference type="Proteomes" id="UP000054321">
    <property type="component" value="Unassembled WGS sequence"/>
</dbReference>
<accession>A0A0C3HGC5</accession>
<dbReference type="PANTHER" id="PTHR37540:SF5">
    <property type="entry name" value="TRANSCRIPTION FACTOR DOMAIN-CONTAINING PROTEIN"/>
    <property type="match status" value="1"/>
</dbReference>
<dbReference type="STRING" id="913774.A0A0C3HGC5"/>
<sequence>MATASKAAHCMCGWSRQSTDNGESGNRRKEIIFPVLQPGRKVAALQLTFVVSTNRHQRTDDSRRTVRSHVMQNYRRNKILQNAKASSFQRTNSSQPLPRAAAKWDGETQTLRRGSEDFVCPNCGGLKAGNLNFPSSLFKFQELSSHLTNVSSNGHIDPFGALPVNAIQGSQLLLNHAKNYYILVKTPTPRKGATGDWIPFIVVNPAILNAALVLSASHWLLIGGSKAEVVLAYYHHKVEAIRTINEGLADKKSAISDSIIAAIAMLAIAESTNGAATAARAHLSGLERLVEIRESVGKEDMSPLLQRLVHIAHVLIPKSQVISHIAQEIEHSSTQASIPVFSNPLFQPNEISEGNLPVDDFVRLHPAVRSMFAELNHLSALMAEKSASGFIYDEKDSFNESLDIAEQRIFRITHCEPGEVNSPKGAFFALRAYPTSGSIFLYLYLRKIPPCSTALDYFIPTLQDALIDGNVIDDRAKFPPQALLWVLFMGGIASEGRVQRQWFQEQASKTRTALGLGSWSAARQLLTKFPFTGADCELHYRKFWSELT</sequence>
<evidence type="ECO:0000313" key="3">
    <source>
        <dbReference type="Proteomes" id="UP000054321"/>
    </source>
</evidence>
<feature type="region of interest" description="Disordered" evidence="1">
    <location>
        <begin position="81"/>
        <end position="108"/>
    </location>
</feature>
<dbReference type="HOGENOM" id="CLU_043971_0_0_1"/>
<keyword evidence="3" id="KW-1185">Reference proteome</keyword>
<gene>
    <name evidence="2" type="ORF">OIDMADRAFT_174240</name>
</gene>
<dbReference type="AlphaFoldDB" id="A0A0C3HGC5"/>
<dbReference type="InterPro" id="IPR021858">
    <property type="entry name" value="Fun_TF"/>
</dbReference>